<dbReference type="SUPFAM" id="SSF55331">
    <property type="entry name" value="Tautomerase/MIF"/>
    <property type="match status" value="1"/>
</dbReference>
<name>A0ABV3PF83_9HYPH</name>
<comment type="caution">
    <text evidence="1">The sequence shown here is derived from an EMBL/GenBank/DDBJ whole genome shotgun (WGS) entry which is preliminary data.</text>
</comment>
<dbReference type="InterPro" id="IPR037479">
    <property type="entry name" value="Tauto_MSAD"/>
</dbReference>
<dbReference type="Pfam" id="PF14552">
    <property type="entry name" value="Tautomerase_2"/>
    <property type="match status" value="1"/>
</dbReference>
<dbReference type="Gene3D" id="3.30.429.10">
    <property type="entry name" value="Macrophage Migration Inhibitory Factor"/>
    <property type="match status" value="1"/>
</dbReference>
<evidence type="ECO:0000313" key="2">
    <source>
        <dbReference type="Proteomes" id="UP001555786"/>
    </source>
</evidence>
<evidence type="ECO:0000313" key="1">
    <source>
        <dbReference type="EMBL" id="MEW9304009.1"/>
    </source>
</evidence>
<dbReference type="PANTHER" id="PTHR38460">
    <property type="entry name" value="TAUTOMERASE YOLI-RELATED"/>
    <property type="match status" value="1"/>
</dbReference>
<dbReference type="RefSeq" id="WP_367622557.1">
    <property type="nucleotide sequence ID" value="NZ_JBFNQD010000001.1"/>
</dbReference>
<dbReference type="InterPro" id="IPR014347">
    <property type="entry name" value="Tautomerase/MIF_sf"/>
</dbReference>
<keyword evidence="2" id="KW-1185">Reference proteome</keyword>
<dbReference type="Proteomes" id="UP001555786">
    <property type="component" value="Unassembled WGS sequence"/>
</dbReference>
<proteinExistence type="predicted"/>
<accession>A0ABV3PF83</accession>
<organism evidence="1 2">
    <name type="scientific">Labrys neptuniae</name>
    <dbReference type="NCBI Taxonomy" id="376174"/>
    <lineage>
        <taxon>Bacteria</taxon>
        <taxon>Pseudomonadati</taxon>
        <taxon>Pseudomonadota</taxon>
        <taxon>Alphaproteobacteria</taxon>
        <taxon>Hyphomicrobiales</taxon>
        <taxon>Xanthobacteraceae</taxon>
        <taxon>Labrys</taxon>
    </lineage>
</organism>
<protein>
    <submittedName>
        <fullName evidence="1">Tautomerase family protein</fullName>
    </submittedName>
</protein>
<dbReference type="EMBL" id="JBFNQD010000001">
    <property type="protein sequence ID" value="MEW9304009.1"/>
    <property type="molecule type" value="Genomic_DNA"/>
</dbReference>
<sequence>MPFARISLRKGKSPDYLRALSDNLHRALVEAFEVPLADRFQIIEQLDPEALVYDRGYFSGERSDDFVLIAITAGRPRSTAVKQQFYRRLVELLTQAPGLRPDDIMIVVTTTERDGWSFSNGLTQMVEEVPA</sequence>
<dbReference type="PANTHER" id="PTHR38460:SF1">
    <property type="entry name" value="TAUTOMERASE YOLI-RELATED"/>
    <property type="match status" value="1"/>
</dbReference>
<reference evidence="1 2" key="1">
    <citation type="submission" date="2024-07" db="EMBL/GenBank/DDBJ databases">
        <title>Description of Labrys sedimenti sp. nov., isolated from a diclofenac-degrading enrichment culture.</title>
        <authorList>
            <person name="Tancsics A."/>
            <person name="Csepanyi A."/>
        </authorList>
    </citation>
    <scope>NUCLEOTIDE SEQUENCE [LARGE SCALE GENOMIC DNA]</scope>
    <source>
        <strain evidence="1 2">LMG 23578</strain>
    </source>
</reference>
<gene>
    <name evidence="1" type="ORF">ABXS05_00555</name>
</gene>